<dbReference type="Proteomes" id="UP000006727">
    <property type="component" value="Chromosome 14"/>
</dbReference>
<dbReference type="EMBL" id="ABEU02000014">
    <property type="protein sequence ID" value="PNR40504.1"/>
    <property type="molecule type" value="Genomic_DNA"/>
</dbReference>
<gene>
    <name evidence="1" type="ORF">PHYPA_017906</name>
</gene>
<evidence type="ECO:0000313" key="1">
    <source>
        <dbReference type="EMBL" id="PNR40504.1"/>
    </source>
</evidence>
<proteinExistence type="predicted"/>
<keyword evidence="3" id="KW-1185">Reference proteome</keyword>
<dbReference type="Gramene" id="Pp3c14_2640V3.1">
    <property type="protein sequence ID" value="Pp3c14_2640V3.1"/>
    <property type="gene ID" value="Pp3c14_2640"/>
</dbReference>
<dbReference type="EnsemblPlants" id="Pp3c14_2640V3.1">
    <property type="protein sequence ID" value="Pp3c14_2640V3.1"/>
    <property type="gene ID" value="Pp3c14_2640"/>
</dbReference>
<dbReference type="AlphaFoldDB" id="A0A2K1JG39"/>
<reference evidence="1 3" key="1">
    <citation type="journal article" date="2008" name="Science">
        <title>The Physcomitrella genome reveals evolutionary insights into the conquest of land by plants.</title>
        <authorList>
            <person name="Rensing S."/>
            <person name="Lang D."/>
            <person name="Zimmer A."/>
            <person name="Terry A."/>
            <person name="Salamov A."/>
            <person name="Shapiro H."/>
            <person name="Nishiyama T."/>
            <person name="Perroud P.-F."/>
            <person name="Lindquist E."/>
            <person name="Kamisugi Y."/>
            <person name="Tanahashi T."/>
            <person name="Sakakibara K."/>
            <person name="Fujita T."/>
            <person name="Oishi K."/>
            <person name="Shin-I T."/>
            <person name="Kuroki Y."/>
            <person name="Toyoda A."/>
            <person name="Suzuki Y."/>
            <person name="Hashimoto A."/>
            <person name="Yamaguchi K."/>
            <person name="Sugano A."/>
            <person name="Kohara Y."/>
            <person name="Fujiyama A."/>
            <person name="Anterola A."/>
            <person name="Aoki S."/>
            <person name="Ashton N."/>
            <person name="Barbazuk W.B."/>
            <person name="Barker E."/>
            <person name="Bennetzen J."/>
            <person name="Bezanilla M."/>
            <person name="Blankenship R."/>
            <person name="Cho S.H."/>
            <person name="Dutcher S."/>
            <person name="Estelle M."/>
            <person name="Fawcett J.A."/>
            <person name="Gundlach H."/>
            <person name="Hanada K."/>
            <person name="Heyl A."/>
            <person name="Hicks K.A."/>
            <person name="Hugh J."/>
            <person name="Lohr M."/>
            <person name="Mayer K."/>
            <person name="Melkozernov A."/>
            <person name="Murata T."/>
            <person name="Nelson D."/>
            <person name="Pils B."/>
            <person name="Prigge M."/>
            <person name="Reiss B."/>
            <person name="Renner T."/>
            <person name="Rombauts S."/>
            <person name="Rushton P."/>
            <person name="Sanderfoot A."/>
            <person name="Schween G."/>
            <person name="Shiu S.-H."/>
            <person name="Stueber K."/>
            <person name="Theodoulou F.L."/>
            <person name="Tu H."/>
            <person name="Van de Peer Y."/>
            <person name="Verrier P.J."/>
            <person name="Waters E."/>
            <person name="Wood A."/>
            <person name="Yang L."/>
            <person name="Cove D."/>
            <person name="Cuming A."/>
            <person name="Hasebe M."/>
            <person name="Lucas S."/>
            <person name="Mishler D.B."/>
            <person name="Reski R."/>
            <person name="Grigoriev I."/>
            <person name="Quatrano R.S."/>
            <person name="Boore J.L."/>
        </authorList>
    </citation>
    <scope>NUCLEOTIDE SEQUENCE [LARGE SCALE GENOMIC DNA]</scope>
    <source>
        <strain evidence="2 3">cv. Gransden 2004</strain>
    </source>
</reference>
<organism evidence="1">
    <name type="scientific">Physcomitrium patens</name>
    <name type="common">Spreading-leaved earth moss</name>
    <name type="synonym">Physcomitrella patens</name>
    <dbReference type="NCBI Taxonomy" id="3218"/>
    <lineage>
        <taxon>Eukaryota</taxon>
        <taxon>Viridiplantae</taxon>
        <taxon>Streptophyta</taxon>
        <taxon>Embryophyta</taxon>
        <taxon>Bryophyta</taxon>
        <taxon>Bryophytina</taxon>
        <taxon>Bryopsida</taxon>
        <taxon>Funariidae</taxon>
        <taxon>Funariales</taxon>
        <taxon>Funariaceae</taxon>
        <taxon>Physcomitrium</taxon>
    </lineage>
</organism>
<evidence type="ECO:0000313" key="2">
    <source>
        <dbReference type="EnsemblPlants" id="Pp3c14_2640V3.1"/>
    </source>
</evidence>
<reference evidence="1 3" key="2">
    <citation type="journal article" date="2018" name="Plant J.">
        <title>The Physcomitrella patens chromosome-scale assembly reveals moss genome structure and evolution.</title>
        <authorList>
            <person name="Lang D."/>
            <person name="Ullrich K.K."/>
            <person name="Murat F."/>
            <person name="Fuchs J."/>
            <person name="Jenkins J."/>
            <person name="Haas F.B."/>
            <person name="Piednoel M."/>
            <person name="Gundlach H."/>
            <person name="Van Bel M."/>
            <person name="Meyberg R."/>
            <person name="Vives C."/>
            <person name="Morata J."/>
            <person name="Symeonidi A."/>
            <person name="Hiss M."/>
            <person name="Muchero W."/>
            <person name="Kamisugi Y."/>
            <person name="Saleh O."/>
            <person name="Blanc G."/>
            <person name="Decker E.L."/>
            <person name="van Gessel N."/>
            <person name="Grimwood J."/>
            <person name="Hayes R.D."/>
            <person name="Graham S.W."/>
            <person name="Gunter L.E."/>
            <person name="McDaniel S.F."/>
            <person name="Hoernstein S.N.W."/>
            <person name="Larsson A."/>
            <person name="Li F.W."/>
            <person name="Perroud P.F."/>
            <person name="Phillips J."/>
            <person name="Ranjan P."/>
            <person name="Rokshar D.S."/>
            <person name="Rothfels C.J."/>
            <person name="Schneider L."/>
            <person name="Shu S."/>
            <person name="Stevenson D.W."/>
            <person name="Thummler F."/>
            <person name="Tillich M."/>
            <person name="Villarreal Aguilar J.C."/>
            <person name="Widiez T."/>
            <person name="Wong G.K."/>
            <person name="Wymore A."/>
            <person name="Zhang Y."/>
            <person name="Zimmer A.D."/>
            <person name="Quatrano R.S."/>
            <person name="Mayer K.F.X."/>
            <person name="Goodstein D."/>
            <person name="Casacuberta J.M."/>
            <person name="Vandepoele K."/>
            <person name="Reski R."/>
            <person name="Cuming A.C."/>
            <person name="Tuskan G.A."/>
            <person name="Maumus F."/>
            <person name="Salse J."/>
            <person name="Schmutz J."/>
            <person name="Rensing S.A."/>
        </authorList>
    </citation>
    <scope>NUCLEOTIDE SEQUENCE [LARGE SCALE GENOMIC DNA]</scope>
    <source>
        <strain evidence="2 3">cv. Gransden 2004</strain>
    </source>
</reference>
<protein>
    <submittedName>
        <fullName evidence="1 2">Uncharacterized protein</fullName>
    </submittedName>
</protein>
<accession>A0A2K1JG39</accession>
<sequence>MLLLGFADNKTATVLELIKGMGGNFMQSVIDIF</sequence>
<name>A0A2K1JG39_PHYPA</name>
<reference evidence="2" key="3">
    <citation type="submission" date="2020-12" db="UniProtKB">
        <authorList>
            <consortium name="EnsemblPlants"/>
        </authorList>
    </citation>
    <scope>IDENTIFICATION</scope>
</reference>
<evidence type="ECO:0000313" key="3">
    <source>
        <dbReference type="Proteomes" id="UP000006727"/>
    </source>
</evidence>